<protein>
    <recommendedName>
        <fullName evidence="4">Acyltransferase 3 domain-containing protein</fullName>
    </recommendedName>
</protein>
<feature type="transmembrane region" description="Helical" evidence="1">
    <location>
        <begin position="78"/>
        <end position="96"/>
    </location>
</feature>
<feature type="transmembrane region" description="Helical" evidence="1">
    <location>
        <begin position="108"/>
        <end position="131"/>
    </location>
</feature>
<keyword evidence="1" id="KW-0812">Transmembrane</keyword>
<dbReference type="EMBL" id="JBHUMY010000038">
    <property type="protein sequence ID" value="MFD2663082.1"/>
    <property type="molecule type" value="Genomic_DNA"/>
</dbReference>
<keyword evidence="1" id="KW-0472">Membrane</keyword>
<dbReference type="RefSeq" id="WP_379278439.1">
    <property type="nucleotide sequence ID" value="NZ_JBHUGT010000007.1"/>
</dbReference>
<accession>A0ABW5R3E8</accession>
<comment type="caution">
    <text evidence="2">The sequence shown here is derived from an EMBL/GenBank/DDBJ whole genome shotgun (WGS) entry which is preliminary data.</text>
</comment>
<evidence type="ECO:0000313" key="3">
    <source>
        <dbReference type="Proteomes" id="UP001597493"/>
    </source>
</evidence>
<evidence type="ECO:0000256" key="1">
    <source>
        <dbReference type="SAM" id="Phobius"/>
    </source>
</evidence>
<feature type="transmembrane region" description="Helical" evidence="1">
    <location>
        <begin position="207"/>
        <end position="232"/>
    </location>
</feature>
<feature type="transmembrane region" description="Helical" evidence="1">
    <location>
        <begin position="20"/>
        <end position="43"/>
    </location>
</feature>
<evidence type="ECO:0000313" key="2">
    <source>
        <dbReference type="EMBL" id="MFD2663082.1"/>
    </source>
</evidence>
<dbReference type="Proteomes" id="UP001597493">
    <property type="component" value="Unassembled WGS sequence"/>
</dbReference>
<feature type="transmembrane region" description="Helical" evidence="1">
    <location>
        <begin position="50"/>
        <end position="66"/>
    </location>
</feature>
<reference evidence="3" key="1">
    <citation type="journal article" date="2019" name="Int. J. Syst. Evol. Microbiol.">
        <title>The Global Catalogue of Microorganisms (GCM) 10K type strain sequencing project: providing services to taxonomists for standard genome sequencing and annotation.</title>
        <authorList>
            <consortium name="The Broad Institute Genomics Platform"/>
            <consortium name="The Broad Institute Genome Sequencing Center for Infectious Disease"/>
            <person name="Wu L."/>
            <person name="Ma J."/>
        </authorList>
    </citation>
    <scope>NUCLEOTIDE SEQUENCE [LARGE SCALE GENOMIC DNA]</scope>
    <source>
        <strain evidence="3">TISTR 1827</strain>
    </source>
</reference>
<gene>
    <name evidence="2" type="ORF">ACFSW5_22755</name>
</gene>
<evidence type="ECO:0008006" key="4">
    <source>
        <dbReference type="Google" id="ProtNLM"/>
    </source>
</evidence>
<proteinExistence type="predicted"/>
<sequence>MDIKILLRDLGNLLYGGQMLTGGYAVFWFVTCLLITQVVMAGLTTLIKQIPLQIAVILVLYILAHVETSFFPNANIPWNADVAFLAMTYYAAGYYVRPILQKLFQYRIVFLCALMLPAILITGDLLHLFQYKLDMKVLEYTNWFLDLFIPLAMTLSFLTISYWIVRLKTVAKILSYIGLMSLTIMYMHFPINLVFEELTGEQTVIQYLLLGVIIPVFLHLVISRITLAKILFLGSLYKAKAA</sequence>
<keyword evidence="1" id="KW-1133">Transmembrane helix</keyword>
<feature type="transmembrane region" description="Helical" evidence="1">
    <location>
        <begin position="143"/>
        <end position="164"/>
    </location>
</feature>
<organism evidence="2 3">
    <name type="scientific">Paenibacillus thailandensis</name>
    <dbReference type="NCBI Taxonomy" id="393250"/>
    <lineage>
        <taxon>Bacteria</taxon>
        <taxon>Bacillati</taxon>
        <taxon>Bacillota</taxon>
        <taxon>Bacilli</taxon>
        <taxon>Bacillales</taxon>
        <taxon>Paenibacillaceae</taxon>
        <taxon>Paenibacillus</taxon>
    </lineage>
</organism>
<keyword evidence="3" id="KW-1185">Reference proteome</keyword>
<feature type="transmembrane region" description="Helical" evidence="1">
    <location>
        <begin position="176"/>
        <end position="195"/>
    </location>
</feature>
<name>A0ABW5R3E8_9BACL</name>